<dbReference type="AlphaFoldDB" id="W4L9G6"/>
<comment type="caution">
    <text evidence="2">The sequence shown here is derived from an EMBL/GenBank/DDBJ whole genome shotgun (WGS) entry which is preliminary data.</text>
</comment>
<sequence>MIIYLSIGLETLYIIKLPEWMFISIIIYGDTIKKLILYQKKAKEPDDESKKIISVGVIGIVISCTFLVLSITLKHVEALKHVEEFKISGYYYVLQMAVFIISIVFSAVCHIYTEYGASKSDH</sequence>
<proteinExistence type="predicted"/>
<evidence type="ECO:0000313" key="3">
    <source>
        <dbReference type="Proteomes" id="UP000019141"/>
    </source>
</evidence>
<name>W4L9G6_ENTF1</name>
<reference evidence="2 3" key="1">
    <citation type="journal article" date="2014" name="Nature">
        <title>An environmental bacterial taxon with a large and distinct metabolic repertoire.</title>
        <authorList>
            <person name="Wilson M.C."/>
            <person name="Mori T."/>
            <person name="Ruckert C."/>
            <person name="Uria A.R."/>
            <person name="Helf M.J."/>
            <person name="Takada K."/>
            <person name="Gernert C."/>
            <person name="Steffens U.A."/>
            <person name="Heycke N."/>
            <person name="Schmitt S."/>
            <person name="Rinke C."/>
            <person name="Helfrich E.J."/>
            <person name="Brachmann A.O."/>
            <person name="Gurgui C."/>
            <person name="Wakimoto T."/>
            <person name="Kracht M."/>
            <person name="Crusemann M."/>
            <person name="Hentschel U."/>
            <person name="Abe I."/>
            <person name="Matsunaga S."/>
            <person name="Kalinowski J."/>
            <person name="Takeyama H."/>
            <person name="Piel J."/>
        </authorList>
    </citation>
    <scope>NUCLEOTIDE SEQUENCE [LARGE SCALE GENOMIC DNA]</scope>
    <source>
        <strain evidence="3">TSY1</strain>
    </source>
</reference>
<accession>W4L9G6</accession>
<keyword evidence="3" id="KW-1185">Reference proteome</keyword>
<feature type="transmembrane region" description="Helical" evidence="1">
    <location>
        <begin position="91"/>
        <end position="112"/>
    </location>
</feature>
<dbReference type="Proteomes" id="UP000019141">
    <property type="component" value="Unassembled WGS sequence"/>
</dbReference>
<protein>
    <submittedName>
        <fullName evidence="2">Uncharacterized protein</fullName>
    </submittedName>
</protein>
<keyword evidence="1" id="KW-0812">Transmembrane</keyword>
<gene>
    <name evidence="2" type="ORF">ETSY1_33830</name>
</gene>
<keyword evidence="1" id="KW-1133">Transmembrane helix</keyword>
<evidence type="ECO:0000256" key="1">
    <source>
        <dbReference type="SAM" id="Phobius"/>
    </source>
</evidence>
<evidence type="ECO:0000313" key="2">
    <source>
        <dbReference type="EMBL" id="ETW94672.1"/>
    </source>
</evidence>
<feature type="transmembrane region" description="Helical" evidence="1">
    <location>
        <begin position="12"/>
        <end position="31"/>
    </location>
</feature>
<organism evidence="2 3">
    <name type="scientific">Entotheonella factor</name>
    <dbReference type="NCBI Taxonomy" id="1429438"/>
    <lineage>
        <taxon>Bacteria</taxon>
        <taxon>Pseudomonadati</taxon>
        <taxon>Nitrospinota/Tectimicrobiota group</taxon>
        <taxon>Candidatus Tectimicrobiota</taxon>
        <taxon>Candidatus Entotheonellia</taxon>
        <taxon>Candidatus Entotheonellales</taxon>
        <taxon>Candidatus Entotheonellaceae</taxon>
        <taxon>Candidatus Entotheonella</taxon>
    </lineage>
</organism>
<dbReference type="EMBL" id="AZHW01001027">
    <property type="protein sequence ID" value="ETW94672.1"/>
    <property type="molecule type" value="Genomic_DNA"/>
</dbReference>
<keyword evidence="1" id="KW-0472">Membrane</keyword>
<feature type="transmembrane region" description="Helical" evidence="1">
    <location>
        <begin position="52"/>
        <end position="71"/>
    </location>
</feature>
<dbReference type="HOGENOM" id="CLU_2022492_0_0_7"/>